<dbReference type="OrthoDB" id="9805423at2"/>
<evidence type="ECO:0000313" key="2">
    <source>
        <dbReference type="EMBL" id="RIX59620.1"/>
    </source>
</evidence>
<sequence length="249" mass="27657">MDWHYEIQGQGKPIVMIHGGGCDSRDWSYLAPLLANHYQVITFDARGCGQSPPPSETVNYVTDVVRFLDSLSLDKAVLIGHSLGGQIATEAALAYPERVQELVLIAPTLAGFAQSPDVLASFQAIQEAAPDIARMTDLVVTSSSYSVIKDSPQRELLRAMTDHNIRVLFGRPSFNVVWPTPPAIERLHNLQARTLFVRGTRDHEDNVTIENHFRRVENIQFVAIEGGDHMLNLTHSDQLYPEIVAFLGD</sequence>
<dbReference type="Pfam" id="PF12697">
    <property type="entry name" value="Abhydrolase_6"/>
    <property type="match status" value="1"/>
</dbReference>
<dbReference type="Proteomes" id="UP000266482">
    <property type="component" value="Unassembled WGS sequence"/>
</dbReference>
<accession>A0A3A1VQ68</accession>
<dbReference type="Gene3D" id="3.40.50.1820">
    <property type="entry name" value="alpha/beta hydrolase"/>
    <property type="match status" value="1"/>
</dbReference>
<evidence type="ECO:0000313" key="3">
    <source>
        <dbReference type="Proteomes" id="UP000266482"/>
    </source>
</evidence>
<keyword evidence="3" id="KW-1185">Reference proteome</keyword>
<feature type="domain" description="AB hydrolase-1" evidence="1">
    <location>
        <begin position="14"/>
        <end position="239"/>
    </location>
</feature>
<comment type="caution">
    <text evidence="2">The sequence shown here is derived from an EMBL/GenBank/DDBJ whole genome shotgun (WGS) entry which is preliminary data.</text>
</comment>
<dbReference type="InterPro" id="IPR029058">
    <property type="entry name" value="AB_hydrolase_fold"/>
</dbReference>
<keyword evidence="2" id="KW-0378">Hydrolase</keyword>
<evidence type="ECO:0000259" key="1">
    <source>
        <dbReference type="Pfam" id="PF12697"/>
    </source>
</evidence>
<dbReference type="GO" id="GO:0016787">
    <property type="term" value="F:hydrolase activity"/>
    <property type="evidence" value="ECO:0007669"/>
    <property type="project" value="UniProtKB-KW"/>
</dbReference>
<name>A0A3A1VQ68_9BACL</name>
<protein>
    <submittedName>
        <fullName evidence="2">Alpha/beta hydrolase</fullName>
    </submittedName>
</protein>
<dbReference type="PANTHER" id="PTHR43798">
    <property type="entry name" value="MONOACYLGLYCEROL LIPASE"/>
    <property type="match status" value="1"/>
</dbReference>
<dbReference type="InterPro" id="IPR050266">
    <property type="entry name" value="AB_hydrolase_sf"/>
</dbReference>
<gene>
    <name evidence="2" type="ORF">D3P08_05655</name>
</gene>
<dbReference type="EMBL" id="QXQA01000002">
    <property type="protein sequence ID" value="RIX59620.1"/>
    <property type="molecule type" value="Genomic_DNA"/>
</dbReference>
<proteinExistence type="predicted"/>
<organism evidence="2 3">
    <name type="scientific">Paenibacillus nanensis</name>
    <dbReference type="NCBI Taxonomy" id="393251"/>
    <lineage>
        <taxon>Bacteria</taxon>
        <taxon>Bacillati</taxon>
        <taxon>Bacillota</taxon>
        <taxon>Bacilli</taxon>
        <taxon>Bacillales</taxon>
        <taxon>Paenibacillaceae</taxon>
        <taxon>Paenibacillus</taxon>
    </lineage>
</organism>
<dbReference type="PRINTS" id="PR00111">
    <property type="entry name" value="ABHYDROLASE"/>
</dbReference>
<dbReference type="GO" id="GO:0016020">
    <property type="term" value="C:membrane"/>
    <property type="evidence" value="ECO:0007669"/>
    <property type="project" value="TreeGrafter"/>
</dbReference>
<reference evidence="2 3" key="1">
    <citation type="submission" date="2018-09" db="EMBL/GenBank/DDBJ databases">
        <title>Paenibacillus aracenensis nov. sp. isolated from a cave in southern Spain.</title>
        <authorList>
            <person name="Jurado V."/>
            <person name="Gutierrez-Patricio S."/>
            <person name="Gonzalez-Pimentel J.L."/>
            <person name="Miller A.Z."/>
            <person name="Laiz L."/>
            <person name="Saiz-Jimenez C."/>
        </authorList>
    </citation>
    <scope>NUCLEOTIDE SEQUENCE [LARGE SCALE GENOMIC DNA]</scope>
    <source>
        <strain evidence="2 3">DSM 22867</strain>
    </source>
</reference>
<dbReference type="PANTHER" id="PTHR43798:SF33">
    <property type="entry name" value="HYDROLASE, PUTATIVE (AFU_ORTHOLOGUE AFUA_2G14860)-RELATED"/>
    <property type="match status" value="1"/>
</dbReference>
<dbReference type="AlphaFoldDB" id="A0A3A1VQ68"/>
<dbReference type="SUPFAM" id="SSF53474">
    <property type="entry name" value="alpha/beta-Hydrolases"/>
    <property type="match status" value="1"/>
</dbReference>
<dbReference type="RefSeq" id="WP_119598452.1">
    <property type="nucleotide sequence ID" value="NZ_QXQA01000002.1"/>
</dbReference>
<dbReference type="InterPro" id="IPR000073">
    <property type="entry name" value="AB_hydrolase_1"/>
</dbReference>